<dbReference type="SUPFAM" id="SSF143120">
    <property type="entry name" value="YefM-like"/>
    <property type="match status" value="1"/>
</dbReference>
<accession>A0A8J7GYK9</accession>
<organism evidence="3 4">
    <name type="scientific">Longispora fulva</name>
    <dbReference type="NCBI Taxonomy" id="619741"/>
    <lineage>
        <taxon>Bacteria</taxon>
        <taxon>Bacillati</taxon>
        <taxon>Actinomycetota</taxon>
        <taxon>Actinomycetes</taxon>
        <taxon>Micromonosporales</taxon>
        <taxon>Micromonosporaceae</taxon>
        <taxon>Longispora</taxon>
    </lineage>
</organism>
<evidence type="ECO:0000256" key="2">
    <source>
        <dbReference type="RuleBase" id="RU362080"/>
    </source>
</evidence>
<reference evidence="3" key="1">
    <citation type="submission" date="2020-11" db="EMBL/GenBank/DDBJ databases">
        <title>Sequencing the genomes of 1000 actinobacteria strains.</title>
        <authorList>
            <person name="Klenk H.-P."/>
        </authorList>
    </citation>
    <scope>NUCLEOTIDE SEQUENCE</scope>
    <source>
        <strain evidence="3">DSM 45356</strain>
    </source>
</reference>
<evidence type="ECO:0000313" key="4">
    <source>
        <dbReference type="Proteomes" id="UP000622552"/>
    </source>
</evidence>
<evidence type="ECO:0000313" key="3">
    <source>
        <dbReference type="EMBL" id="MBG6140626.1"/>
    </source>
</evidence>
<comment type="function">
    <text evidence="2">Antitoxin component of a type II toxin-antitoxin (TA) system.</text>
</comment>
<dbReference type="Pfam" id="PF02604">
    <property type="entry name" value="PhdYeFM_antitox"/>
    <property type="match status" value="1"/>
</dbReference>
<dbReference type="PANTHER" id="PTHR33713:SF10">
    <property type="entry name" value="ANTITOXIN YAFN"/>
    <property type="match status" value="1"/>
</dbReference>
<dbReference type="Gene3D" id="1.10.1220.170">
    <property type="match status" value="1"/>
</dbReference>
<dbReference type="EMBL" id="JADOUF010000001">
    <property type="protein sequence ID" value="MBG6140626.1"/>
    <property type="molecule type" value="Genomic_DNA"/>
</dbReference>
<protein>
    <recommendedName>
        <fullName evidence="2">Antitoxin</fullName>
    </recommendedName>
</protein>
<dbReference type="NCBIfam" id="TIGR01552">
    <property type="entry name" value="phd_fam"/>
    <property type="match status" value="1"/>
</dbReference>
<dbReference type="AlphaFoldDB" id="A0A8J7GYK9"/>
<dbReference type="Proteomes" id="UP000622552">
    <property type="component" value="Unassembled WGS sequence"/>
</dbReference>
<dbReference type="InterPro" id="IPR036165">
    <property type="entry name" value="YefM-like_sf"/>
</dbReference>
<gene>
    <name evidence="3" type="ORF">IW245_006820</name>
</gene>
<evidence type="ECO:0000256" key="1">
    <source>
        <dbReference type="ARBA" id="ARBA00009981"/>
    </source>
</evidence>
<sequence length="95" mass="10326">MTITVPLGEVKTRLSELVGQVAEQHERVTVTVHGRPQAVLVSVEDLESLEETLAVLSDPETLRRLASSEKEIARGETYGIDDLEVLMAARRGSAA</sequence>
<dbReference type="PANTHER" id="PTHR33713">
    <property type="entry name" value="ANTITOXIN YAFN-RELATED"/>
    <property type="match status" value="1"/>
</dbReference>
<name>A0A8J7GYK9_9ACTN</name>
<comment type="caution">
    <text evidence="3">The sequence shown here is derived from an EMBL/GenBank/DDBJ whole genome shotgun (WGS) entry which is preliminary data.</text>
</comment>
<proteinExistence type="inferred from homology"/>
<comment type="similarity">
    <text evidence="1 2">Belongs to the phD/YefM antitoxin family.</text>
</comment>
<keyword evidence="4" id="KW-1185">Reference proteome</keyword>
<dbReference type="InterPro" id="IPR006442">
    <property type="entry name" value="Antitoxin_Phd/YefM"/>
</dbReference>
<dbReference type="InterPro" id="IPR051405">
    <property type="entry name" value="phD/YefM_antitoxin"/>
</dbReference>
<dbReference type="RefSeq" id="WP_197007152.1">
    <property type="nucleotide sequence ID" value="NZ_BONS01000005.1"/>
</dbReference>
<dbReference type="Gene3D" id="3.40.1620.10">
    <property type="entry name" value="YefM-like domain"/>
    <property type="match status" value="1"/>
</dbReference>